<organism evidence="1">
    <name type="scientific">Phenylobacterium glaciei</name>
    <dbReference type="NCBI Taxonomy" id="2803784"/>
    <lineage>
        <taxon>Bacteria</taxon>
        <taxon>Pseudomonadati</taxon>
        <taxon>Pseudomonadota</taxon>
        <taxon>Alphaproteobacteria</taxon>
        <taxon>Caulobacterales</taxon>
        <taxon>Caulobacteraceae</taxon>
        <taxon>Phenylobacterium</taxon>
    </lineage>
</organism>
<proteinExistence type="predicted"/>
<dbReference type="AlphaFoldDB" id="A0A974P6X3"/>
<accession>A0A974P6X3</accession>
<sequence length="79" mass="9001">MLLEIHPAMLEARFGGSAEAVVEMFRSRGYRMFALNGDRLEERTTVVPNLPWKDYFFVHQPGPQTPRRRLQGADGGVEP</sequence>
<protein>
    <submittedName>
        <fullName evidence="1">Uncharacterized protein</fullName>
    </submittedName>
</protein>
<reference evidence="1" key="1">
    <citation type="submission" date="2021-01" db="EMBL/GenBank/DDBJ databases">
        <title>Genome sequence of Phenylobacterium sp. 20VBR1 isolated from a valley glaceir, Ny-Alesund, Svalbard.</title>
        <authorList>
            <person name="Thomas F.A."/>
            <person name="Krishnan K.P."/>
            <person name="Sinha R.K."/>
        </authorList>
    </citation>
    <scope>NUCLEOTIDE SEQUENCE</scope>
    <source>
        <strain evidence="1">20VBR1</strain>
    </source>
</reference>
<evidence type="ECO:0000313" key="1">
    <source>
        <dbReference type="EMBL" id="QQZ52152.1"/>
    </source>
</evidence>
<dbReference type="EMBL" id="CP068570">
    <property type="protein sequence ID" value="QQZ52152.1"/>
    <property type="molecule type" value="Genomic_DNA"/>
</dbReference>
<name>A0A974P6X3_9CAUL</name>
<gene>
    <name evidence="1" type="ORF">JKL49_09460</name>
</gene>